<dbReference type="Proteomes" id="UP000030645">
    <property type="component" value="Unassembled WGS sequence"/>
</dbReference>
<reference evidence="9" key="1">
    <citation type="submission" date="2013-01" db="EMBL/GenBank/DDBJ databases">
        <title>Draft Genome Sequence of a Mulberry Tree, Morus notabilis C.K. Schneid.</title>
        <authorList>
            <person name="He N."/>
            <person name="Zhao S."/>
        </authorList>
    </citation>
    <scope>NUCLEOTIDE SEQUENCE</scope>
</reference>
<evidence type="ECO:0000256" key="4">
    <source>
        <dbReference type="ARBA" id="ARBA00023163"/>
    </source>
</evidence>
<dbReference type="SUPFAM" id="SSF101941">
    <property type="entry name" value="NAC domain"/>
    <property type="match status" value="1"/>
</dbReference>
<feature type="domain" description="NAC" evidence="7">
    <location>
        <begin position="10"/>
        <end position="158"/>
    </location>
</feature>
<sequence length="337" mass="38518">MVIIELPPGMAKGFRFHPTDAELITDYLRPKLLGRDSDVDKVIAEVDFCKFEPWDLPPQSKIESKDRMWLFFGKRDYKYPSSKRSKRTTKEGFWKITGKERVIKDQETKKCIGKKRTLVFHKGPTPGQRTNWVMHEYYIEPHLLPNQRSYVLCRLKEKANDKANTPDSGEGNPCGDITSEVENPVTPAAIPSVQFQVHGHAEGNAESPSQLVSSPDGFLTEVEMSSILEDCLNDDQNTQFVHENHPNPENSLPHQVTQFTEEFPEEIMDRLSADPDADPYTKYYGEAAYNPFIDRIPQASFWRPYNEDGLVRSDTNTEGVNEQVKRSHLLALGECLQ</sequence>
<evidence type="ECO:0000313" key="8">
    <source>
        <dbReference type="EMBL" id="EXC13635.1"/>
    </source>
</evidence>
<dbReference type="STRING" id="981085.W9S3Y9"/>
<evidence type="ECO:0000256" key="5">
    <source>
        <dbReference type="ARBA" id="ARBA00023242"/>
    </source>
</evidence>
<keyword evidence="9" id="KW-1185">Reference proteome</keyword>
<evidence type="ECO:0000256" key="3">
    <source>
        <dbReference type="ARBA" id="ARBA00023125"/>
    </source>
</evidence>
<dbReference type="AlphaFoldDB" id="W9S3Y9"/>
<dbReference type="GO" id="GO:0005634">
    <property type="term" value="C:nucleus"/>
    <property type="evidence" value="ECO:0007669"/>
    <property type="project" value="UniProtKB-SubCell"/>
</dbReference>
<name>W9S3Y9_9ROSA</name>
<evidence type="ECO:0000256" key="2">
    <source>
        <dbReference type="ARBA" id="ARBA00023015"/>
    </source>
</evidence>
<keyword evidence="4" id="KW-0804">Transcription</keyword>
<comment type="subcellular location">
    <subcellularLocation>
        <location evidence="1">Nucleus</location>
    </subcellularLocation>
</comment>
<proteinExistence type="predicted"/>
<dbReference type="Gene3D" id="2.170.150.80">
    <property type="entry name" value="NAC domain"/>
    <property type="match status" value="1"/>
</dbReference>
<keyword evidence="3" id="KW-0238">DNA-binding</keyword>
<dbReference type="PANTHER" id="PTHR31989">
    <property type="entry name" value="NAC DOMAIN-CONTAINING PROTEIN 82-RELATED"/>
    <property type="match status" value="1"/>
</dbReference>
<accession>W9S3Y9</accession>
<organism evidence="8 9">
    <name type="scientific">Morus notabilis</name>
    <dbReference type="NCBI Taxonomy" id="981085"/>
    <lineage>
        <taxon>Eukaryota</taxon>
        <taxon>Viridiplantae</taxon>
        <taxon>Streptophyta</taxon>
        <taxon>Embryophyta</taxon>
        <taxon>Tracheophyta</taxon>
        <taxon>Spermatophyta</taxon>
        <taxon>Magnoliopsida</taxon>
        <taxon>eudicotyledons</taxon>
        <taxon>Gunneridae</taxon>
        <taxon>Pentapetalae</taxon>
        <taxon>rosids</taxon>
        <taxon>fabids</taxon>
        <taxon>Rosales</taxon>
        <taxon>Moraceae</taxon>
        <taxon>Moreae</taxon>
        <taxon>Morus</taxon>
    </lineage>
</organism>
<dbReference type="EMBL" id="KE345753">
    <property type="protein sequence ID" value="EXC13635.1"/>
    <property type="molecule type" value="Genomic_DNA"/>
</dbReference>
<feature type="region of interest" description="Disordered" evidence="6">
    <location>
        <begin position="160"/>
        <end position="182"/>
    </location>
</feature>
<keyword evidence="5" id="KW-0539">Nucleus</keyword>
<evidence type="ECO:0000256" key="6">
    <source>
        <dbReference type="SAM" id="MobiDB-lite"/>
    </source>
</evidence>
<dbReference type="Pfam" id="PF02365">
    <property type="entry name" value="NAM"/>
    <property type="match status" value="1"/>
</dbReference>
<dbReference type="KEGG" id="mnt:21402531"/>
<dbReference type="InterPro" id="IPR036093">
    <property type="entry name" value="NAC_dom_sf"/>
</dbReference>
<dbReference type="GO" id="GO:0006355">
    <property type="term" value="P:regulation of DNA-templated transcription"/>
    <property type="evidence" value="ECO:0007669"/>
    <property type="project" value="InterPro"/>
</dbReference>
<dbReference type="eggNOG" id="ENOG502SPQG">
    <property type="taxonomic scope" value="Eukaryota"/>
</dbReference>
<evidence type="ECO:0000259" key="7">
    <source>
        <dbReference type="PROSITE" id="PS51005"/>
    </source>
</evidence>
<evidence type="ECO:0000256" key="1">
    <source>
        <dbReference type="ARBA" id="ARBA00004123"/>
    </source>
</evidence>
<protein>
    <submittedName>
        <fullName evidence="8">NAC domain-containing protein 74</fullName>
    </submittedName>
</protein>
<dbReference type="GO" id="GO:0003677">
    <property type="term" value="F:DNA binding"/>
    <property type="evidence" value="ECO:0007669"/>
    <property type="project" value="UniProtKB-KW"/>
</dbReference>
<keyword evidence="2" id="KW-0805">Transcription regulation</keyword>
<dbReference type="OrthoDB" id="1191829at2759"/>
<dbReference type="InterPro" id="IPR003441">
    <property type="entry name" value="NAC-dom"/>
</dbReference>
<dbReference type="PROSITE" id="PS51005">
    <property type="entry name" value="NAC"/>
    <property type="match status" value="1"/>
</dbReference>
<evidence type="ECO:0000313" key="9">
    <source>
        <dbReference type="Proteomes" id="UP000030645"/>
    </source>
</evidence>
<gene>
    <name evidence="8" type="ORF">L484_019593</name>
</gene>